<dbReference type="GO" id="GO:0000774">
    <property type="term" value="F:adenyl-nucleotide exchange factor activity"/>
    <property type="evidence" value="ECO:0007669"/>
    <property type="project" value="InterPro"/>
</dbReference>
<dbReference type="PRINTS" id="PR00773">
    <property type="entry name" value="GRPEPROTEIN"/>
</dbReference>
<evidence type="ECO:0000256" key="2">
    <source>
        <dbReference type="ARBA" id="ARBA00023186"/>
    </source>
</evidence>
<dbReference type="Pfam" id="PF01025">
    <property type="entry name" value="GrpE"/>
    <property type="match status" value="1"/>
</dbReference>
<gene>
    <name evidence="3" type="primary">grpE</name>
    <name evidence="6" type="ORF">B5M47_02195</name>
</gene>
<reference evidence="7" key="1">
    <citation type="submission" date="2017-03" db="EMBL/GenBank/DDBJ databases">
        <title>Novel pathways for hydrocarbon cycling and metabolic interdependencies in hydrothermal sediment communities.</title>
        <authorList>
            <person name="Dombrowski N."/>
            <person name="Seitz K."/>
            <person name="Teske A."/>
            <person name="Baker B."/>
        </authorList>
    </citation>
    <scope>NUCLEOTIDE SEQUENCE [LARGE SCALE GENOMIC DNA]</scope>
</reference>
<dbReference type="GO" id="GO:0051082">
    <property type="term" value="F:unfolded protein binding"/>
    <property type="evidence" value="ECO:0007669"/>
    <property type="project" value="TreeGrafter"/>
</dbReference>
<dbReference type="InterPro" id="IPR009012">
    <property type="entry name" value="GrpE_head"/>
</dbReference>
<comment type="caution">
    <text evidence="6">The sequence shown here is derived from an EMBL/GenBank/DDBJ whole genome shotgun (WGS) entry which is preliminary data.</text>
</comment>
<dbReference type="EMBL" id="MZGJ01000010">
    <property type="protein sequence ID" value="OQX51009.1"/>
    <property type="molecule type" value="Genomic_DNA"/>
</dbReference>
<organism evidence="6 7">
    <name type="scientific">candidate division CPR3 bacterium 4484_211</name>
    <dbReference type="NCBI Taxonomy" id="1968527"/>
    <lineage>
        <taxon>Bacteria</taxon>
        <taxon>Bacteria division CPR3</taxon>
    </lineage>
</organism>
<comment type="subunit">
    <text evidence="3">Homodimer.</text>
</comment>
<comment type="function">
    <text evidence="3">Participates actively in the response to hyperosmotic and heat shock by preventing the aggregation of stress-denatured proteins, in association with DnaK and GrpE. It is the nucleotide exchange factor for DnaK and may function as a thermosensor. Unfolded proteins bind initially to DnaJ; upon interaction with the DnaJ-bound protein, DnaK hydrolyzes its bound ATP, resulting in the formation of a stable complex. GrpE releases ADP from DnaK; ATP binding to DnaK triggers the release of the substrate protein, thus completing the reaction cycle. Several rounds of ATP-dependent interactions between DnaJ, DnaK and GrpE are required for fully efficient folding.</text>
</comment>
<dbReference type="PANTHER" id="PTHR21237:SF23">
    <property type="entry name" value="GRPE PROTEIN HOMOLOG, MITOCHONDRIAL"/>
    <property type="match status" value="1"/>
</dbReference>
<accession>A0A1W9NY52</accession>
<dbReference type="SUPFAM" id="SSF51064">
    <property type="entry name" value="Head domain of nucleotide exchange factor GrpE"/>
    <property type="match status" value="1"/>
</dbReference>
<sequence length="137" mass="15569">MSPQKKGTPKTQENLKRLETEKKDLENRLRRALADYDNLKKQTEKEKEEHRKFANRLLIENLIAVWEGLEIVVQQLQNILSSHGVEKIDVSMGDDFDPHLMEAAVSEGDGERVVGIIARGYKLHGRVIKPAKVKVGS</sequence>
<comment type="subcellular location">
    <subcellularLocation>
        <location evidence="3">Cytoplasm</location>
    </subcellularLocation>
</comment>
<dbReference type="GO" id="GO:0006457">
    <property type="term" value="P:protein folding"/>
    <property type="evidence" value="ECO:0007669"/>
    <property type="project" value="InterPro"/>
</dbReference>
<dbReference type="GO" id="GO:0005737">
    <property type="term" value="C:cytoplasm"/>
    <property type="evidence" value="ECO:0007669"/>
    <property type="project" value="UniProtKB-SubCell"/>
</dbReference>
<keyword evidence="3" id="KW-0963">Cytoplasm</keyword>
<dbReference type="InterPro" id="IPR000740">
    <property type="entry name" value="GrpE"/>
</dbReference>
<evidence type="ECO:0000313" key="7">
    <source>
        <dbReference type="Proteomes" id="UP000192520"/>
    </source>
</evidence>
<dbReference type="GO" id="GO:0051087">
    <property type="term" value="F:protein-folding chaperone binding"/>
    <property type="evidence" value="ECO:0007669"/>
    <property type="project" value="InterPro"/>
</dbReference>
<evidence type="ECO:0000256" key="1">
    <source>
        <dbReference type="ARBA" id="ARBA00009054"/>
    </source>
</evidence>
<comment type="similarity">
    <text evidence="1 3 4">Belongs to the GrpE family.</text>
</comment>
<evidence type="ECO:0000256" key="4">
    <source>
        <dbReference type="RuleBase" id="RU004478"/>
    </source>
</evidence>
<proteinExistence type="inferred from homology"/>
<name>A0A1W9NY52_UNCC3</name>
<dbReference type="Gene3D" id="3.90.20.20">
    <property type="match status" value="1"/>
</dbReference>
<feature type="compositionally biased region" description="Polar residues" evidence="5">
    <location>
        <begin position="1"/>
        <end position="12"/>
    </location>
</feature>
<dbReference type="InterPro" id="IPR013805">
    <property type="entry name" value="GrpE_CC"/>
</dbReference>
<dbReference type="Proteomes" id="UP000192520">
    <property type="component" value="Unassembled WGS sequence"/>
</dbReference>
<dbReference type="PANTHER" id="PTHR21237">
    <property type="entry name" value="GRPE PROTEIN"/>
    <property type="match status" value="1"/>
</dbReference>
<protein>
    <recommendedName>
        <fullName evidence="3">Protein GrpE</fullName>
    </recommendedName>
    <alternativeName>
        <fullName evidence="3">HSP-70 cofactor</fullName>
    </alternativeName>
</protein>
<keyword evidence="3" id="KW-0346">Stress response</keyword>
<dbReference type="STRING" id="1968527.B5M47_02195"/>
<evidence type="ECO:0000256" key="5">
    <source>
        <dbReference type="SAM" id="MobiDB-lite"/>
    </source>
</evidence>
<dbReference type="GO" id="GO:0042803">
    <property type="term" value="F:protein homodimerization activity"/>
    <property type="evidence" value="ECO:0007669"/>
    <property type="project" value="InterPro"/>
</dbReference>
<keyword evidence="2 3" id="KW-0143">Chaperone</keyword>
<dbReference type="SUPFAM" id="SSF58014">
    <property type="entry name" value="Coiled-coil domain of nucleotide exchange factor GrpE"/>
    <property type="match status" value="1"/>
</dbReference>
<dbReference type="HAMAP" id="MF_01151">
    <property type="entry name" value="GrpE"/>
    <property type="match status" value="1"/>
</dbReference>
<feature type="region of interest" description="Disordered" evidence="5">
    <location>
        <begin position="1"/>
        <end position="24"/>
    </location>
</feature>
<dbReference type="AlphaFoldDB" id="A0A1W9NY52"/>
<evidence type="ECO:0000256" key="3">
    <source>
        <dbReference type="HAMAP-Rule" id="MF_01151"/>
    </source>
</evidence>
<feature type="compositionally biased region" description="Basic and acidic residues" evidence="5">
    <location>
        <begin position="13"/>
        <end position="24"/>
    </location>
</feature>
<evidence type="ECO:0000313" key="6">
    <source>
        <dbReference type="EMBL" id="OQX51009.1"/>
    </source>
</evidence>